<comment type="similarity">
    <text evidence="1">In the C-terminal section; belongs to the prokaryotic molybdopterin-containing oxidoreductase family.</text>
</comment>
<dbReference type="PROSITE" id="PS00551">
    <property type="entry name" value="MOLYBDOPTERIN_PROK_1"/>
    <property type="match status" value="1"/>
</dbReference>
<dbReference type="Gene3D" id="3.40.50.740">
    <property type="match status" value="1"/>
</dbReference>
<dbReference type="PANTHER" id="PTHR43105">
    <property type="entry name" value="RESPIRATORY NITRATE REDUCTASE"/>
    <property type="match status" value="1"/>
</dbReference>
<dbReference type="CDD" id="cd02753">
    <property type="entry name" value="MopB_Formate-Dh-H"/>
    <property type="match status" value="1"/>
</dbReference>
<keyword evidence="7" id="KW-0411">Iron-sulfur</keyword>
<evidence type="ECO:0000256" key="8">
    <source>
        <dbReference type="SAM" id="MobiDB-lite"/>
    </source>
</evidence>
<feature type="region of interest" description="Disordered" evidence="8">
    <location>
        <begin position="230"/>
        <end position="290"/>
    </location>
</feature>
<dbReference type="Gene3D" id="3.30.70.20">
    <property type="match status" value="1"/>
</dbReference>
<dbReference type="PROSITE" id="PS00198">
    <property type="entry name" value="4FE4S_FER_1"/>
    <property type="match status" value="2"/>
</dbReference>
<dbReference type="Gene3D" id="2.40.40.20">
    <property type="match status" value="1"/>
</dbReference>
<dbReference type="PROSITE" id="PS51085">
    <property type="entry name" value="2FE2S_FER_2"/>
    <property type="match status" value="1"/>
</dbReference>
<evidence type="ECO:0000256" key="3">
    <source>
        <dbReference type="ARBA" id="ARBA00022723"/>
    </source>
</evidence>
<dbReference type="CDD" id="cd00207">
    <property type="entry name" value="fer2"/>
    <property type="match status" value="1"/>
</dbReference>
<dbReference type="CDD" id="cd02790">
    <property type="entry name" value="MopB_CT_Formate-Dh_H"/>
    <property type="match status" value="1"/>
</dbReference>
<protein>
    <submittedName>
        <fullName evidence="12">Formate dehydrogenase subunit alpha</fullName>
    </submittedName>
</protein>
<organism evidence="12 13">
    <name type="scientific">Heliomicrobium undosum</name>
    <dbReference type="NCBI Taxonomy" id="121734"/>
    <lineage>
        <taxon>Bacteria</taxon>
        <taxon>Bacillati</taxon>
        <taxon>Bacillota</taxon>
        <taxon>Clostridia</taxon>
        <taxon>Eubacteriales</taxon>
        <taxon>Heliobacteriaceae</taxon>
        <taxon>Heliomicrobium</taxon>
    </lineage>
</organism>
<keyword evidence="5" id="KW-0560">Oxidoreductase</keyword>
<dbReference type="EMBL" id="WXEY01000010">
    <property type="protein sequence ID" value="MZP30200.1"/>
    <property type="molecule type" value="Genomic_DNA"/>
</dbReference>
<dbReference type="Pfam" id="PF04879">
    <property type="entry name" value="Molybdop_Fe4S4"/>
    <property type="match status" value="1"/>
</dbReference>
<dbReference type="SUPFAM" id="SSF50692">
    <property type="entry name" value="ADC-like"/>
    <property type="match status" value="1"/>
</dbReference>
<dbReference type="OrthoDB" id="9803192at2"/>
<name>A0A845L6A5_9FIRM</name>
<dbReference type="Gene3D" id="3.40.228.10">
    <property type="entry name" value="Dimethylsulfoxide Reductase, domain 2"/>
    <property type="match status" value="1"/>
</dbReference>
<dbReference type="PROSITE" id="PS51379">
    <property type="entry name" value="4FE4S_FER_2"/>
    <property type="match status" value="2"/>
</dbReference>
<dbReference type="AlphaFoldDB" id="A0A845L6A5"/>
<dbReference type="InterPro" id="IPR009010">
    <property type="entry name" value="Asp_de-COase-like_dom_sf"/>
</dbReference>
<accession>A0A845L6A5</accession>
<dbReference type="InterPro" id="IPR017896">
    <property type="entry name" value="4Fe4S_Fe-S-bd"/>
</dbReference>
<dbReference type="InterPro" id="IPR041924">
    <property type="entry name" value="Formate_Dh-H_N"/>
</dbReference>
<evidence type="ECO:0000256" key="5">
    <source>
        <dbReference type="ARBA" id="ARBA00023002"/>
    </source>
</evidence>
<dbReference type="InterPro" id="IPR006656">
    <property type="entry name" value="Mopterin_OxRdtase"/>
</dbReference>
<dbReference type="InterPro" id="IPR006963">
    <property type="entry name" value="Mopterin_OxRdtase_4Fe-4S_dom"/>
</dbReference>
<dbReference type="GO" id="GO:0016020">
    <property type="term" value="C:membrane"/>
    <property type="evidence" value="ECO:0007669"/>
    <property type="project" value="TreeGrafter"/>
</dbReference>
<dbReference type="Gene3D" id="3.10.20.740">
    <property type="match status" value="1"/>
</dbReference>
<dbReference type="Gene3D" id="2.20.25.90">
    <property type="entry name" value="ADC-like domains"/>
    <property type="match status" value="1"/>
</dbReference>
<dbReference type="GO" id="GO:0008863">
    <property type="term" value="F:formate dehydrogenase (NAD+) activity"/>
    <property type="evidence" value="ECO:0007669"/>
    <property type="project" value="InterPro"/>
</dbReference>
<dbReference type="InterPro" id="IPR036010">
    <property type="entry name" value="2Fe-2S_ferredoxin-like_sf"/>
</dbReference>
<dbReference type="Pfam" id="PF00384">
    <property type="entry name" value="Molybdopterin"/>
    <property type="match status" value="1"/>
</dbReference>
<dbReference type="FunFam" id="3.40.228.10:FF:000002">
    <property type="entry name" value="Formate dehydrogenase subunit alpha"/>
    <property type="match status" value="1"/>
</dbReference>
<dbReference type="Pfam" id="PF13510">
    <property type="entry name" value="Fer2_4"/>
    <property type="match status" value="1"/>
</dbReference>
<evidence type="ECO:0000256" key="2">
    <source>
        <dbReference type="ARBA" id="ARBA00022485"/>
    </source>
</evidence>
<dbReference type="InterPro" id="IPR006657">
    <property type="entry name" value="MoPterin_dinucl-bd_dom"/>
</dbReference>
<dbReference type="PIRSF" id="PIRSF036643">
    <property type="entry name" value="FDH_alpha"/>
    <property type="match status" value="1"/>
</dbReference>
<dbReference type="InterPro" id="IPR017900">
    <property type="entry name" value="4Fe4S_Fe_S_CS"/>
</dbReference>
<keyword evidence="6" id="KW-0408">Iron</keyword>
<feature type="domain" description="2Fe-2S ferredoxin-type" evidence="9">
    <location>
        <begin position="6"/>
        <end position="84"/>
    </location>
</feature>
<feature type="compositionally biased region" description="Basic and acidic residues" evidence="8">
    <location>
        <begin position="255"/>
        <end position="268"/>
    </location>
</feature>
<dbReference type="InterPro" id="IPR006478">
    <property type="entry name" value="Formate_DH_asu"/>
</dbReference>
<keyword evidence="13" id="KW-1185">Reference proteome</keyword>
<evidence type="ECO:0000259" key="10">
    <source>
        <dbReference type="PROSITE" id="PS51379"/>
    </source>
</evidence>
<feature type="domain" description="4Fe-4S ferredoxin-type" evidence="10">
    <location>
        <begin position="157"/>
        <end position="187"/>
    </location>
</feature>
<dbReference type="RefSeq" id="WP_161258725.1">
    <property type="nucleotide sequence ID" value="NZ_WXEY01000010.1"/>
</dbReference>
<proteinExistence type="inferred from homology"/>
<dbReference type="Proteomes" id="UP000463470">
    <property type="component" value="Unassembled WGS sequence"/>
</dbReference>
<evidence type="ECO:0000256" key="6">
    <source>
        <dbReference type="ARBA" id="ARBA00023004"/>
    </source>
</evidence>
<evidence type="ECO:0000259" key="11">
    <source>
        <dbReference type="PROSITE" id="PS51669"/>
    </source>
</evidence>
<evidence type="ECO:0000256" key="4">
    <source>
        <dbReference type="ARBA" id="ARBA00022737"/>
    </source>
</evidence>
<dbReference type="GO" id="GO:0015942">
    <property type="term" value="P:formate metabolic process"/>
    <property type="evidence" value="ECO:0007669"/>
    <property type="project" value="InterPro"/>
</dbReference>
<sequence length="995" mass="109601">MLKTDSFLRVMIDGQPLQGRRGMTLFELAQEVGIPIPHLCHEDSLHREGGCGLCVVEEEQTGRLVKACAFPLQDGLAVRIESPAVRDERRANLLRMLQGHRIECAECAKEEICALRRYAQDYNVEFAGELALLPEHPSLPLYPAVNVPPLPLNVGNPFLQRDEQKCTGCGSCERLCPSTGLTSLRATGSVSGETAETASENAACDHCGICLNVCPTAALLENPAFASYAQRSDTSSTVETPSITPGRGLPSLMPEKSHVPLPDEKRFAPVDAPASLSPKKTPSIPLKKTPVVPRKGPVALKIAKSKISADAQGIRTTCPYCGVGCQLQLKVHEGKVVGVGRDKSGSNRGQLCVKGQFGWEFIHHPDRLTEPLIRRGDRLEPATWDEALDLVSQRFQSLLSQYGGHALAGFSSAKCTNEENYLFQKFMRVALRSNHVDHCARLCHASTVAGLATAFGSGAMTNGLNELPFADVILIIGANVTETQPVTGYRLREAAKKGAKLIVIDPRRIDLVKDAHLWLRLRPGTNTALLNGMAHVILREGWWNRDFVAARTEGFDEWREGLTDYTPERVEELTGVPAKDLTEAARLYAQAERGSIVYAMGITQHTSGTNNVFAVANLSVLCGQLGREGTGVNPLRGQNNVQGACDMATLPNYYPGYRHILEEEERRFFESFWGVESLPDWVGKTVPEVFHGIHEGDIRGLFIMGENPILADPDSSDVEAALRRLDFFVVQDIFLTETARLAHVVLPAACFAEKDGTFTNTERRVQLIRKAVEPPGNARSDWEILTALANRMGLPWRYDHPKGIMEEIAGSTPLYGGIRHERLEKVGLQWPCPDMDHPGTPFLHEERFTRGKGKFHRVEHLEADELPDRDYPLLLTTGRILYQYHTGSMSRRSSKLSAMAPEEKAMIHPGDASRFGLKDGDRAFVESRRGRVVTSVQVTEGVPPGVVFMTFHYAETPTNRLTNDATDPICRIPELKGCAIRLAPAGEQGVELPFH</sequence>
<evidence type="ECO:0000259" key="9">
    <source>
        <dbReference type="PROSITE" id="PS51085"/>
    </source>
</evidence>
<dbReference type="GO" id="GO:0043546">
    <property type="term" value="F:molybdopterin cofactor binding"/>
    <property type="evidence" value="ECO:0007669"/>
    <property type="project" value="InterPro"/>
</dbReference>
<keyword evidence="4" id="KW-0677">Repeat</keyword>
<dbReference type="PANTHER" id="PTHR43105:SF14">
    <property type="entry name" value="FORMATE DEHYDROGENASE H"/>
    <property type="match status" value="1"/>
</dbReference>
<dbReference type="SUPFAM" id="SSF54862">
    <property type="entry name" value="4Fe-4S ferredoxins"/>
    <property type="match status" value="1"/>
</dbReference>
<dbReference type="NCBIfam" id="TIGR01591">
    <property type="entry name" value="Fdh-alpha"/>
    <property type="match status" value="1"/>
</dbReference>
<evidence type="ECO:0000256" key="7">
    <source>
        <dbReference type="ARBA" id="ARBA00023014"/>
    </source>
</evidence>
<evidence type="ECO:0000256" key="1">
    <source>
        <dbReference type="ARBA" id="ARBA00007023"/>
    </source>
</evidence>
<dbReference type="InterPro" id="IPR050123">
    <property type="entry name" value="Prok_molybdopt-oxidoreductase"/>
</dbReference>
<dbReference type="Pfam" id="PF01568">
    <property type="entry name" value="Molydop_binding"/>
    <property type="match status" value="1"/>
</dbReference>
<dbReference type="GO" id="GO:0022904">
    <property type="term" value="P:respiratory electron transport chain"/>
    <property type="evidence" value="ECO:0007669"/>
    <property type="project" value="TreeGrafter"/>
</dbReference>
<keyword evidence="2" id="KW-0004">4Fe-4S</keyword>
<dbReference type="SUPFAM" id="SSF53706">
    <property type="entry name" value="Formate dehydrogenase/DMSO reductase, domains 1-3"/>
    <property type="match status" value="1"/>
</dbReference>
<keyword evidence="3" id="KW-0479">Metal-binding</keyword>
<dbReference type="InterPro" id="IPR001041">
    <property type="entry name" value="2Fe-2S_ferredoxin-type"/>
</dbReference>
<dbReference type="SMART" id="SM00926">
    <property type="entry name" value="Molybdop_Fe4S4"/>
    <property type="match status" value="1"/>
</dbReference>
<feature type="domain" description="4Fe-4S ferredoxin-type" evidence="10">
    <location>
        <begin position="194"/>
        <end position="224"/>
    </location>
</feature>
<reference evidence="12 13" key="1">
    <citation type="submission" date="2020-01" db="EMBL/GenBank/DDBJ databases">
        <title>Whole-genome sequence of Heliobacterium undosum DSM 13378.</title>
        <authorList>
            <person name="Kyndt J.A."/>
            <person name="Meyer T.E."/>
        </authorList>
    </citation>
    <scope>NUCLEOTIDE SEQUENCE [LARGE SCALE GENOMIC DNA]</scope>
    <source>
        <strain evidence="12 13">DSM 13378</strain>
    </source>
</reference>
<evidence type="ECO:0000313" key="13">
    <source>
        <dbReference type="Proteomes" id="UP000463470"/>
    </source>
</evidence>
<dbReference type="GO" id="GO:0051539">
    <property type="term" value="F:4 iron, 4 sulfur cluster binding"/>
    <property type="evidence" value="ECO:0007669"/>
    <property type="project" value="UniProtKB-KW"/>
</dbReference>
<dbReference type="InterPro" id="IPR041925">
    <property type="entry name" value="CT_Formate-Dh_H"/>
</dbReference>
<evidence type="ECO:0000313" key="12">
    <source>
        <dbReference type="EMBL" id="MZP30200.1"/>
    </source>
</evidence>
<gene>
    <name evidence="12" type="ORF">GTO91_10815</name>
</gene>
<comment type="caution">
    <text evidence="12">The sequence shown here is derived from an EMBL/GenBank/DDBJ whole genome shotgun (WGS) entry which is preliminary data.</text>
</comment>
<dbReference type="InterPro" id="IPR027467">
    <property type="entry name" value="MopterinOxRdtase_cofactor_BS"/>
</dbReference>
<dbReference type="GO" id="GO:0046872">
    <property type="term" value="F:metal ion binding"/>
    <property type="evidence" value="ECO:0007669"/>
    <property type="project" value="UniProtKB-KW"/>
</dbReference>
<feature type="domain" description="4Fe-4S Mo/W bis-MGD-type" evidence="11">
    <location>
        <begin position="311"/>
        <end position="366"/>
    </location>
</feature>
<dbReference type="Pfam" id="PF12838">
    <property type="entry name" value="Fer4_7"/>
    <property type="match status" value="1"/>
</dbReference>
<dbReference type="SUPFAM" id="SSF54292">
    <property type="entry name" value="2Fe-2S ferredoxin-like"/>
    <property type="match status" value="1"/>
</dbReference>
<feature type="compositionally biased region" description="Polar residues" evidence="8">
    <location>
        <begin position="230"/>
        <end position="243"/>
    </location>
</feature>
<dbReference type="GO" id="GO:0003954">
    <property type="term" value="F:NADH dehydrogenase activity"/>
    <property type="evidence" value="ECO:0007669"/>
    <property type="project" value="TreeGrafter"/>
</dbReference>
<dbReference type="PROSITE" id="PS51669">
    <property type="entry name" value="4FE4S_MOW_BIS_MGD"/>
    <property type="match status" value="1"/>
</dbReference>